<evidence type="ECO:0000313" key="3">
    <source>
        <dbReference type="EMBL" id="CAF1520664.1"/>
    </source>
</evidence>
<feature type="compositionally biased region" description="Polar residues" evidence="1">
    <location>
        <begin position="373"/>
        <end position="383"/>
    </location>
</feature>
<protein>
    <recommendedName>
        <fullName evidence="5">CCZ1/INTU/HSP4 first Longin domain-containing protein</fullName>
    </recommendedName>
</protein>
<dbReference type="GO" id="GO:0006605">
    <property type="term" value="P:protein targeting"/>
    <property type="evidence" value="ECO:0007669"/>
    <property type="project" value="TreeGrafter"/>
</dbReference>
<evidence type="ECO:0000256" key="1">
    <source>
        <dbReference type="SAM" id="MobiDB-lite"/>
    </source>
</evidence>
<dbReference type="GO" id="GO:0031410">
    <property type="term" value="C:cytoplasmic vesicle"/>
    <property type="evidence" value="ECO:0007669"/>
    <property type="project" value="TreeGrafter"/>
</dbReference>
<feature type="compositionally biased region" description="Low complexity" evidence="1">
    <location>
        <begin position="384"/>
        <end position="393"/>
    </location>
</feature>
<organism evidence="3 4">
    <name type="scientific">Rotaria sordida</name>
    <dbReference type="NCBI Taxonomy" id="392033"/>
    <lineage>
        <taxon>Eukaryota</taxon>
        <taxon>Metazoa</taxon>
        <taxon>Spiralia</taxon>
        <taxon>Gnathifera</taxon>
        <taxon>Rotifera</taxon>
        <taxon>Eurotatoria</taxon>
        <taxon>Bdelloidea</taxon>
        <taxon>Philodinida</taxon>
        <taxon>Philodinidae</taxon>
        <taxon>Rotaria</taxon>
    </lineage>
</organism>
<evidence type="ECO:0000313" key="4">
    <source>
        <dbReference type="Proteomes" id="UP000663870"/>
    </source>
</evidence>
<dbReference type="GO" id="GO:0005085">
    <property type="term" value="F:guanyl-nucleotide exchange factor activity"/>
    <property type="evidence" value="ECO:0007669"/>
    <property type="project" value="TreeGrafter"/>
</dbReference>
<dbReference type="GO" id="GO:0031267">
    <property type="term" value="F:small GTPase binding"/>
    <property type="evidence" value="ECO:0007669"/>
    <property type="project" value="TreeGrafter"/>
</dbReference>
<dbReference type="GO" id="GO:0031085">
    <property type="term" value="C:BLOC-3 complex"/>
    <property type="evidence" value="ECO:0007669"/>
    <property type="project" value="TreeGrafter"/>
</dbReference>
<dbReference type="EMBL" id="CAJNOH010001648">
    <property type="protein sequence ID" value="CAF1238403.1"/>
    <property type="molecule type" value="Genomic_DNA"/>
</dbReference>
<dbReference type="InterPro" id="IPR026091">
    <property type="entry name" value="HPS4"/>
</dbReference>
<evidence type="ECO:0000313" key="2">
    <source>
        <dbReference type="EMBL" id="CAF1238403.1"/>
    </source>
</evidence>
<comment type="caution">
    <text evidence="3">The sequence shown here is derived from an EMBL/GenBank/DDBJ whole genome shotgun (WGS) entry which is preliminary data.</text>
</comment>
<feature type="compositionally biased region" description="Low complexity" evidence="1">
    <location>
        <begin position="358"/>
        <end position="372"/>
    </location>
</feature>
<dbReference type="GO" id="GO:0005765">
    <property type="term" value="C:lysosomal membrane"/>
    <property type="evidence" value="ECO:0007669"/>
    <property type="project" value="TreeGrafter"/>
</dbReference>
<accession>A0A815UR82</accession>
<dbReference type="PANTHER" id="PTHR14407">
    <property type="entry name" value="HERMANSKY-PUDLAK SYNDROME 4 PROTEIN LIGHT-EAR PROTEIN-RELATED"/>
    <property type="match status" value="1"/>
</dbReference>
<dbReference type="Proteomes" id="UP000663870">
    <property type="component" value="Unassembled WGS sequence"/>
</dbReference>
<dbReference type="EMBL" id="CAJNOL010002666">
    <property type="protein sequence ID" value="CAF1520664.1"/>
    <property type="molecule type" value="Genomic_DNA"/>
</dbReference>
<evidence type="ECO:0008006" key="5">
    <source>
        <dbReference type="Google" id="ProtNLM"/>
    </source>
</evidence>
<proteinExistence type="predicted"/>
<dbReference type="AlphaFoldDB" id="A0A815UR82"/>
<feature type="region of interest" description="Disordered" evidence="1">
    <location>
        <begin position="341"/>
        <end position="404"/>
    </location>
</feature>
<gene>
    <name evidence="3" type="ORF">JXQ802_LOCUS41560</name>
    <name evidence="2" type="ORF">PYM288_LOCUS26749</name>
</gene>
<reference evidence="3" key="1">
    <citation type="submission" date="2021-02" db="EMBL/GenBank/DDBJ databases">
        <authorList>
            <person name="Nowell W R."/>
        </authorList>
    </citation>
    <scope>NUCLEOTIDE SEQUENCE</scope>
</reference>
<sequence>MASKATKPNLFFFIFDFYLMKGAQDDNDILPEAILYFYPRDEQIRQQKLLDCGEIVGIVQYFQHDLFQSIPKTLYFQNTFVAHEHYGRHSGFLSLSQDHYTSEEAQIYLKHILDLFNMSYGTWDYVHSIYGKDNKMNEFLHQALTPIVDYVCNQKRSISHLFSTIEYTPLKNGNQRVLLESKHCLDYLKSKYGLKDGLIGCDNKVLYSTWDSDTTFYIQLLFQLRKQLPKNLVQIPWESEFKLKNGVSLFRIYIHQSSNLTSIQKTTDKITTTTTTTTDPMVSTTTNTYPKIPTQAINISDGLSSPSDDSLLLKNRFNRFNRAQSTTDRKHLGLLVLTDQSGSSEETGFETDTMDELSSSSAIDARSISSESTSENFNHINAQNSNESSSCSSLPTWHEESLTDEQKLENLHSRASTMSNDLEKTIKIEYMNSLSETVDRIHIIQVDTHENDDDDDDDDIGEFQIIHPTISDSFHDRTTIISNPDFNIPEFHKSDRHELRVSWANISDKNIEHERDELVLYVQKNSRMMFVGVIQQSLLNDEYLKDLWNLMLSQMANMEAEIQVISTANEFLKLSTDVRFQFIENSHLAEFERVFDGNQRYRRIPSEESAYMALFARSEFKQNPECKIIGLSRGNHLISVDRCLPDRTTYSCRRFQETF</sequence>
<dbReference type="Proteomes" id="UP000663854">
    <property type="component" value="Unassembled WGS sequence"/>
</dbReference>
<keyword evidence="4" id="KW-1185">Reference proteome</keyword>
<dbReference type="PANTHER" id="PTHR14407:SF9">
    <property type="entry name" value="BLOC-3 COMPLEX MEMBER HPS4"/>
    <property type="match status" value="1"/>
</dbReference>
<name>A0A815UR82_9BILA</name>